<accession>A0A1G2MCA8</accession>
<protein>
    <recommendedName>
        <fullName evidence="4">General secretion pathway GspH domain-containing protein</fullName>
    </recommendedName>
</protein>
<evidence type="ECO:0000313" key="2">
    <source>
        <dbReference type="EMBL" id="OHA20769.1"/>
    </source>
</evidence>
<proteinExistence type="predicted"/>
<keyword evidence="1" id="KW-1133">Transmembrane helix</keyword>
<keyword evidence="1" id="KW-0472">Membrane</keyword>
<dbReference type="Proteomes" id="UP000178121">
    <property type="component" value="Unassembled WGS sequence"/>
</dbReference>
<dbReference type="SUPFAM" id="SSF54523">
    <property type="entry name" value="Pili subunits"/>
    <property type="match status" value="1"/>
</dbReference>
<dbReference type="InterPro" id="IPR012902">
    <property type="entry name" value="N_methyl_site"/>
</dbReference>
<evidence type="ECO:0008006" key="4">
    <source>
        <dbReference type="Google" id="ProtNLM"/>
    </source>
</evidence>
<feature type="transmembrane region" description="Helical" evidence="1">
    <location>
        <begin position="41"/>
        <end position="64"/>
    </location>
</feature>
<comment type="caution">
    <text evidence="2">The sequence shown here is derived from an EMBL/GenBank/DDBJ whole genome shotgun (WGS) entry which is preliminary data.</text>
</comment>
<organism evidence="2 3">
    <name type="scientific">Candidatus Taylorbacteria bacterium RIFCSPHIGHO2_01_FULL_51_15</name>
    <dbReference type="NCBI Taxonomy" id="1802304"/>
    <lineage>
        <taxon>Bacteria</taxon>
        <taxon>Candidatus Tayloriibacteriota</taxon>
    </lineage>
</organism>
<name>A0A1G2MCA8_9BACT</name>
<gene>
    <name evidence="2" type="ORF">A2849_02475</name>
</gene>
<dbReference type="NCBIfam" id="TIGR02532">
    <property type="entry name" value="IV_pilin_GFxxxE"/>
    <property type="match status" value="1"/>
</dbReference>
<dbReference type="EMBL" id="MHRI01000023">
    <property type="protein sequence ID" value="OHA20769.1"/>
    <property type="molecule type" value="Genomic_DNA"/>
</dbReference>
<dbReference type="Pfam" id="PF07963">
    <property type="entry name" value="N_methyl"/>
    <property type="match status" value="1"/>
</dbReference>
<evidence type="ECO:0000256" key="1">
    <source>
        <dbReference type="SAM" id="Phobius"/>
    </source>
</evidence>
<dbReference type="InterPro" id="IPR045584">
    <property type="entry name" value="Pilin-like"/>
</dbReference>
<reference evidence="2 3" key="1">
    <citation type="journal article" date="2016" name="Nat. Commun.">
        <title>Thousands of microbial genomes shed light on interconnected biogeochemical processes in an aquifer system.</title>
        <authorList>
            <person name="Anantharaman K."/>
            <person name="Brown C.T."/>
            <person name="Hug L.A."/>
            <person name="Sharon I."/>
            <person name="Castelle C.J."/>
            <person name="Probst A.J."/>
            <person name="Thomas B.C."/>
            <person name="Singh A."/>
            <person name="Wilkins M.J."/>
            <person name="Karaoz U."/>
            <person name="Brodie E.L."/>
            <person name="Williams K.H."/>
            <person name="Hubbard S.S."/>
            <person name="Banfield J.F."/>
        </authorList>
    </citation>
    <scope>NUCLEOTIDE SEQUENCE [LARGE SCALE GENOMIC DNA]</scope>
</reference>
<dbReference type="AlphaFoldDB" id="A0A1G2MCA8"/>
<sequence>MNKELRIVQGKRKEKLSFSRFFHTSSASRWIILHTSSRRGFMLIELIIAMAIFGIITAFILIAYNRVSGHLFLTTLAYEIALSFREAQSYGVSVHEFRPRAGSPTFNASYGLHFETGNLSTYIMFADTEGGAASRQFNGSFGTGYDSNGCFSSSPECLNVFRLEKGNRVERFCGLTAATGVEECSSGTSPQISSLDVTFLRPNPDAGIKTSRSVQGAEYKAARVYLIAPNGARRSVEVWNTGQISVK</sequence>
<keyword evidence="1" id="KW-0812">Transmembrane</keyword>
<evidence type="ECO:0000313" key="3">
    <source>
        <dbReference type="Proteomes" id="UP000178121"/>
    </source>
</evidence>